<protein>
    <submittedName>
        <fullName evidence="2">Retrovirus-related Pol polyprotein from transposon TNT 1-94</fullName>
    </submittedName>
</protein>
<gene>
    <name evidence="2" type="ORF">Tci_911955</name>
</gene>
<sequence>MKPFECPITILNTLDRLGKFEGKVDEGFLVGYSENSKSFRVFNSRTRRVEENLHNNFLEKKPNVARRGPEWLFDIDSLTYSMNYEPVTIGNQTNNDAGIEINANAEKAG</sequence>
<feature type="domain" description="Retroviral polymerase SH3-like" evidence="1">
    <location>
        <begin position="10"/>
        <end position="62"/>
    </location>
</feature>
<organism evidence="2">
    <name type="scientific">Tanacetum cinerariifolium</name>
    <name type="common">Dalmatian daisy</name>
    <name type="synonym">Chrysanthemum cinerariifolium</name>
    <dbReference type="NCBI Taxonomy" id="118510"/>
    <lineage>
        <taxon>Eukaryota</taxon>
        <taxon>Viridiplantae</taxon>
        <taxon>Streptophyta</taxon>
        <taxon>Embryophyta</taxon>
        <taxon>Tracheophyta</taxon>
        <taxon>Spermatophyta</taxon>
        <taxon>Magnoliopsida</taxon>
        <taxon>eudicotyledons</taxon>
        <taxon>Gunneridae</taxon>
        <taxon>Pentapetalae</taxon>
        <taxon>asterids</taxon>
        <taxon>campanulids</taxon>
        <taxon>Asterales</taxon>
        <taxon>Asteraceae</taxon>
        <taxon>Asteroideae</taxon>
        <taxon>Anthemideae</taxon>
        <taxon>Anthemidinae</taxon>
        <taxon>Tanacetum</taxon>
    </lineage>
</organism>
<dbReference type="InterPro" id="IPR057670">
    <property type="entry name" value="SH3_retrovirus"/>
</dbReference>
<accession>A0A699W2R8</accession>
<dbReference type="AlphaFoldDB" id="A0A699W2R8"/>
<dbReference type="Pfam" id="PF25597">
    <property type="entry name" value="SH3_retrovirus"/>
    <property type="match status" value="1"/>
</dbReference>
<evidence type="ECO:0000259" key="1">
    <source>
        <dbReference type="Pfam" id="PF25597"/>
    </source>
</evidence>
<reference evidence="2" key="1">
    <citation type="journal article" date="2019" name="Sci. Rep.">
        <title>Draft genome of Tanacetum cinerariifolium, the natural source of mosquito coil.</title>
        <authorList>
            <person name="Yamashiro T."/>
            <person name="Shiraishi A."/>
            <person name="Satake H."/>
            <person name="Nakayama K."/>
        </authorList>
    </citation>
    <scope>NUCLEOTIDE SEQUENCE</scope>
</reference>
<name>A0A699W2R8_TANCI</name>
<dbReference type="EMBL" id="BKCJ011525790">
    <property type="protein sequence ID" value="GFD39986.1"/>
    <property type="molecule type" value="Genomic_DNA"/>
</dbReference>
<evidence type="ECO:0000313" key="2">
    <source>
        <dbReference type="EMBL" id="GFD39986.1"/>
    </source>
</evidence>
<comment type="caution">
    <text evidence="2">The sequence shown here is derived from an EMBL/GenBank/DDBJ whole genome shotgun (WGS) entry which is preliminary data.</text>
</comment>
<proteinExistence type="predicted"/>